<feature type="domain" description="Major facilitator superfamily (MFS) profile" evidence="7">
    <location>
        <begin position="13"/>
        <end position="455"/>
    </location>
</feature>
<feature type="transmembrane region" description="Helical" evidence="6">
    <location>
        <begin position="108"/>
        <end position="126"/>
    </location>
</feature>
<dbReference type="KEGG" id="pib:BBD41_27130"/>
<dbReference type="Proteomes" id="UP000189059">
    <property type="component" value="Unassembled WGS sequence"/>
</dbReference>
<feature type="transmembrane region" description="Helical" evidence="6">
    <location>
        <begin position="165"/>
        <end position="185"/>
    </location>
</feature>
<feature type="transmembrane region" description="Helical" evidence="6">
    <location>
        <begin position="222"/>
        <end position="238"/>
    </location>
</feature>
<reference evidence="8" key="1">
    <citation type="submission" date="2016-08" db="EMBL/GenBank/DDBJ databases">
        <title>Complete Genome Seqeunce of Paenibacillus sp. nov. IHBB 9852 from high altitute lake of Indian trans-Himalayas.</title>
        <authorList>
            <person name="Kiran S."/>
            <person name="Swarnkar M.K."/>
            <person name="Rana A."/>
            <person name="Tewari R."/>
            <person name="Gulati A."/>
        </authorList>
    </citation>
    <scope>NUCLEOTIDE SEQUENCE [LARGE SCALE GENOMIC DNA]</scope>
    <source>
        <strain evidence="8">IHBB 9852</strain>
    </source>
</reference>
<name>A0A1B2E7T2_9BACL</name>
<feature type="transmembrane region" description="Helical" evidence="6">
    <location>
        <begin position="346"/>
        <end position="367"/>
    </location>
</feature>
<evidence type="ECO:0000256" key="1">
    <source>
        <dbReference type="ARBA" id="ARBA00004651"/>
    </source>
</evidence>
<evidence type="ECO:0000256" key="3">
    <source>
        <dbReference type="ARBA" id="ARBA00022692"/>
    </source>
</evidence>
<dbReference type="PROSITE" id="PS50850">
    <property type="entry name" value="MFS"/>
    <property type="match status" value="1"/>
</dbReference>
<evidence type="ECO:0000256" key="5">
    <source>
        <dbReference type="ARBA" id="ARBA00023136"/>
    </source>
</evidence>
<dbReference type="PRINTS" id="PR01036">
    <property type="entry name" value="TCRTETB"/>
</dbReference>
<keyword evidence="2" id="KW-0813">Transport</keyword>
<feature type="transmembrane region" description="Helical" evidence="6">
    <location>
        <begin position="430"/>
        <end position="450"/>
    </location>
</feature>
<protein>
    <submittedName>
        <fullName evidence="8">Antiporter</fullName>
    </submittedName>
</protein>
<evidence type="ECO:0000313" key="10">
    <source>
        <dbReference type="Proteomes" id="UP000189059"/>
    </source>
</evidence>
<feature type="transmembrane region" description="Helical" evidence="6">
    <location>
        <begin position="321"/>
        <end position="340"/>
    </location>
</feature>
<feature type="transmembrane region" description="Helical" evidence="6">
    <location>
        <begin position="197"/>
        <end position="216"/>
    </location>
</feature>
<feature type="transmembrane region" description="Helical" evidence="6">
    <location>
        <begin position="49"/>
        <end position="67"/>
    </location>
</feature>
<gene>
    <name evidence="9" type="ORF">BBD40_08440</name>
    <name evidence="8" type="ORF">BBD41_27130</name>
</gene>
<dbReference type="PANTHER" id="PTHR42718">
    <property type="entry name" value="MAJOR FACILITATOR SUPERFAMILY MULTIDRUG TRANSPORTER MFSC"/>
    <property type="match status" value="1"/>
</dbReference>
<dbReference type="OrthoDB" id="2403626at2"/>
<keyword evidence="10" id="KW-1185">Reference proteome</keyword>
<dbReference type="AlphaFoldDB" id="A0A1B2E7T2"/>
<dbReference type="SUPFAM" id="SSF103473">
    <property type="entry name" value="MFS general substrate transporter"/>
    <property type="match status" value="1"/>
</dbReference>
<proteinExistence type="predicted"/>
<dbReference type="InterPro" id="IPR011701">
    <property type="entry name" value="MFS"/>
</dbReference>
<reference evidence="9 10" key="2">
    <citation type="submission" date="2016-12" db="EMBL/GenBank/DDBJ databases">
        <title>Genome sequencing and description of Paenibacillus sp. nov. from high altitude lake in the Indian Trans- Himalayas.</title>
        <authorList>
            <person name="Kiran S."/>
            <person name="Swarnkar M.K."/>
            <person name="Rana A."/>
            <person name="Tewari R."/>
            <person name="Gulati A."/>
        </authorList>
    </citation>
    <scope>NUCLEOTIDE SEQUENCE [LARGE SCALE GENOMIC DNA]</scope>
    <source>
        <strain evidence="9 10">IHBB 9951</strain>
    </source>
</reference>
<dbReference type="GO" id="GO:0005886">
    <property type="term" value="C:plasma membrane"/>
    <property type="evidence" value="ECO:0007669"/>
    <property type="project" value="UniProtKB-SubCell"/>
</dbReference>
<dbReference type="PANTHER" id="PTHR42718:SF9">
    <property type="entry name" value="MAJOR FACILITATOR SUPERFAMILY MULTIDRUG TRANSPORTER MFSC"/>
    <property type="match status" value="1"/>
</dbReference>
<dbReference type="RefSeq" id="WP_077566689.1">
    <property type="nucleotide sequence ID" value="NZ_CP016809.1"/>
</dbReference>
<dbReference type="Gene3D" id="1.20.1720.10">
    <property type="entry name" value="Multidrug resistance protein D"/>
    <property type="match status" value="1"/>
</dbReference>
<sequence>MEKRSIKSPTDRLMVLVALTLAVTVMNATMFNIVLPEIRHEFKLSMSEVSWVSTTYLLVFAVGSVVYGKLADACRLKSLITFGFITFAAGSLVGMLSVSYGMVIAGRMLQAAGAAVIPAVSGIIPVRYVPSSTRGRALGITMTGGAVGSAAGPALAALLSSVVHWRLLFLLPVLTLLLLPLYYKYLQDDRQGRKVRMDWLGGGLLAGTIAMLLLFVTSVAPWTFIGFVLLMAALLLRITRAEEPFISPRLFSNRRYALGLGIVFMTTGIGYSLAFLTPTLLSELHGMGDGRAGWVLVPAAVLAAFLSKTGGRTADRKGNSFLFFLASTLYMICFLMMSSFSMGAQIFIALFLIFGTVGQAFMSISLTKTVSLALPKDQSGVGLGLMSMLNFVSGAVFASLYGRMVDQGIGSAWNPLMGEKGDEADTFSNIYLLLAVLMMAVVMIYAAGFMRRSKKLQNASSTG</sequence>
<comment type="subcellular location">
    <subcellularLocation>
        <location evidence="1">Cell membrane</location>
        <topology evidence="1">Multi-pass membrane protein</topology>
    </subcellularLocation>
</comment>
<evidence type="ECO:0000256" key="2">
    <source>
        <dbReference type="ARBA" id="ARBA00022448"/>
    </source>
</evidence>
<feature type="transmembrane region" description="Helical" evidence="6">
    <location>
        <begin position="12"/>
        <end position="34"/>
    </location>
</feature>
<organism evidence="8">
    <name type="scientific">Paenibacillus ihbetae</name>
    <dbReference type="NCBI Taxonomy" id="1870820"/>
    <lineage>
        <taxon>Bacteria</taxon>
        <taxon>Bacillati</taxon>
        <taxon>Bacillota</taxon>
        <taxon>Bacilli</taxon>
        <taxon>Bacillales</taxon>
        <taxon>Paenibacillaceae</taxon>
        <taxon>Paenibacillus</taxon>
    </lineage>
</organism>
<dbReference type="InterPro" id="IPR020846">
    <property type="entry name" value="MFS_dom"/>
</dbReference>
<evidence type="ECO:0000313" key="8">
    <source>
        <dbReference type="EMBL" id="ANY75952.1"/>
    </source>
</evidence>
<evidence type="ECO:0000313" key="9">
    <source>
        <dbReference type="EMBL" id="OOC61881.1"/>
    </source>
</evidence>
<dbReference type="InterPro" id="IPR036259">
    <property type="entry name" value="MFS_trans_sf"/>
</dbReference>
<dbReference type="Pfam" id="PF07690">
    <property type="entry name" value="MFS_1"/>
    <property type="match status" value="1"/>
</dbReference>
<feature type="transmembrane region" description="Helical" evidence="6">
    <location>
        <begin position="258"/>
        <end position="280"/>
    </location>
</feature>
<feature type="transmembrane region" description="Helical" evidence="6">
    <location>
        <begin position="79"/>
        <end position="102"/>
    </location>
</feature>
<evidence type="ECO:0000256" key="6">
    <source>
        <dbReference type="SAM" id="Phobius"/>
    </source>
</evidence>
<evidence type="ECO:0000259" key="7">
    <source>
        <dbReference type="PROSITE" id="PS50850"/>
    </source>
</evidence>
<dbReference type="EMBL" id="CP016809">
    <property type="protein sequence ID" value="ANY75952.1"/>
    <property type="molecule type" value="Genomic_DNA"/>
</dbReference>
<accession>A0A1B2E7T2</accession>
<dbReference type="GO" id="GO:0022857">
    <property type="term" value="F:transmembrane transporter activity"/>
    <property type="evidence" value="ECO:0007669"/>
    <property type="project" value="InterPro"/>
</dbReference>
<keyword evidence="3 6" id="KW-0812">Transmembrane</keyword>
<feature type="transmembrane region" description="Helical" evidence="6">
    <location>
        <begin position="138"/>
        <end position="159"/>
    </location>
</feature>
<keyword evidence="4 6" id="KW-1133">Transmembrane helix</keyword>
<dbReference type="EMBL" id="MRVI01000001">
    <property type="protein sequence ID" value="OOC61881.1"/>
    <property type="molecule type" value="Genomic_DNA"/>
</dbReference>
<feature type="transmembrane region" description="Helical" evidence="6">
    <location>
        <begin position="379"/>
        <end position="401"/>
    </location>
</feature>
<keyword evidence="5 6" id="KW-0472">Membrane</keyword>
<feature type="transmembrane region" description="Helical" evidence="6">
    <location>
        <begin position="292"/>
        <end position="309"/>
    </location>
</feature>
<evidence type="ECO:0000256" key="4">
    <source>
        <dbReference type="ARBA" id="ARBA00022989"/>
    </source>
</evidence>
<dbReference type="Gene3D" id="1.20.1250.20">
    <property type="entry name" value="MFS general substrate transporter like domains"/>
    <property type="match status" value="1"/>
</dbReference>